<dbReference type="Proteomes" id="UP001341840">
    <property type="component" value="Unassembled WGS sequence"/>
</dbReference>
<organism evidence="2 3">
    <name type="scientific">Stylosanthes scabra</name>
    <dbReference type="NCBI Taxonomy" id="79078"/>
    <lineage>
        <taxon>Eukaryota</taxon>
        <taxon>Viridiplantae</taxon>
        <taxon>Streptophyta</taxon>
        <taxon>Embryophyta</taxon>
        <taxon>Tracheophyta</taxon>
        <taxon>Spermatophyta</taxon>
        <taxon>Magnoliopsida</taxon>
        <taxon>eudicotyledons</taxon>
        <taxon>Gunneridae</taxon>
        <taxon>Pentapetalae</taxon>
        <taxon>rosids</taxon>
        <taxon>fabids</taxon>
        <taxon>Fabales</taxon>
        <taxon>Fabaceae</taxon>
        <taxon>Papilionoideae</taxon>
        <taxon>50 kb inversion clade</taxon>
        <taxon>dalbergioids sensu lato</taxon>
        <taxon>Dalbergieae</taxon>
        <taxon>Pterocarpus clade</taxon>
        <taxon>Stylosanthes</taxon>
    </lineage>
</organism>
<proteinExistence type="predicted"/>
<dbReference type="InterPro" id="IPR035940">
    <property type="entry name" value="CAP_sf"/>
</dbReference>
<reference evidence="2 3" key="1">
    <citation type="journal article" date="2023" name="Plants (Basel)">
        <title>Bridging the Gap: Combining Genomics and Transcriptomics Approaches to Understand Stylosanthes scabra, an Orphan Legume from the Brazilian Caatinga.</title>
        <authorList>
            <person name="Ferreira-Neto J.R.C."/>
            <person name="da Silva M.D."/>
            <person name="Binneck E."/>
            <person name="de Melo N.F."/>
            <person name="da Silva R.H."/>
            <person name="de Melo A.L.T.M."/>
            <person name="Pandolfi V."/>
            <person name="Bustamante F.O."/>
            <person name="Brasileiro-Vidal A.C."/>
            <person name="Benko-Iseppon A.M."/>
        </authorList>
    </citation>
    <scope>NUCLEOTIDE SEQUENCE [LARGE SCALE GENOMIC DNA]</scope>
    <source>
        <tissue evidence="2">Leaves</tissue>
    </source>
</reference>
<dbReference type="Pfam" id="PF00188">
    <property type="entry name" value="CAP"/>
    <property type="match status" value="1"/>
</dbReference>
<dbReference type="SUPFAM" id="SSF55797">
    <property type="entry name" value="PR-1-like"/>
    <property type="match status" value="1"/>
</dbReference>
<dbReference type="PANTHER" id="PTHR10334">
    <property type="entry name" value="CYSTEINE-RICH SECRETORY PROTEIN-RELATED"/>
    <property type="match status" value="1"/>
</dbReference>
<feature type="domain" description="SCP" evidence="1">
    <location>
        <begin position="8"/>
        <end position="116"/>
    </location>
</feature>
<accession>A0ABU6VXF9</accession>
<evidence type="ECO:0000313" key="3">
    <source>
        <dbReference type="Proteomes" id="UP001341840"/>
    </source>
</evidence>
<name>A0ABU6VXF9_9FABA</name>
<sequence>MWDKKLESHARNLLRKHIKDCQIWNADSSSSKYCSTTLYSPKLITGVDAVAYWVKMKENYDYEANTCIKGHPRSCVPYLYIVWNTTTSLGCARVECHNNKGTLVRCSYEPRSNILVDRPYPNTIH</sequence>
<keyword evidence="3" id="KW-1185">Reference proteome</keyword>
<comment type="caution">
    <text evidence="2">The sequence shown here is derived from an EMBL/GenBank/DDBJ whole genome shotgun (WGS) entry which is preliminary data.</text>
</comment>
<dbReference type="Gene3D" id="3.40.33.10">
    <property type="entry name" value="CAP"/>
    <property type="match status" value="1"/>
</dbReference>
<protein>
    <recommendedName>
        <fullName evidence="1">SCP domain-containing protein</fullName>
    </recommendedName>
</protein>
<dbReference type="SMART" id="SM00198">
    <property type="entry name" value="SCP"/>
    <property type="match status" value="1"/>
</dbReference>
<dbReference type="InterPro" id="IPR001283">
    <property type="entry name" value="CRISP-related"/>
</dbReference>
<evidence type="ECO:0000313" key="2">
    <source>
        <dbReference type="EMBL" id="MED6177403.1"/>
    </source>
</evidence>
<dbReference type="EMBL" id="JASCZI010153468">
    <property type="protein sequence ID" value="MED6177403.1"/>
    <property type="molecule type" value="Genomic_DNA"/>
</dbReference>
<gene>
    <name evidence="2" type="ORF">PIB30_097777</name>
</gene>
<dbReference type="InterPro" id="IPR014044">
    <property type="entry name" value="CAP_dom"/>
</dbReference>
<evidence type="ECO:0000259" key="1">
    <source>
        <dbReference type="SMART" id="SM00198"/>
    </source>
</evidence>